<dbReference type="CDD" id="cd01392">
    <property type="entry name" value="HTH_LacI"/>
    <property type="match status" value="1"/>
</dbReference>
<gene>
    <name evidence="5" type="ORF">Dsi01nite_009390</name>
</gene>
<comment type="caution">
    <text evidence="5">The sequence shown here is derived from an EMBL/GenBank/DDBJ whole genome shotgun (WGS) entry which is preliminary data.</text>
</comment>
<dbReference type="InterPro" id="IPR000843">
    <property type="entry name" value="HTH_LacI"/>
</dbReference>
<dbReference type="PANTHER" id="PTHR30146">
    <property type="entry name" value="LACI-RELATED TRANSCRIPTIONAL REPRESSOR"/>
    <property type="match status" value="1"/>
</dbReference>
<evidence type="ECO:0000313" key="5">
    <source>
        <dbReference type="EMBL" id="GIG42898.1"/>
    </source>
</evidence>
<evidence type="ECO:0000256" key="2">
    <source>
        <dbReference type="ARBA" id="ARBA00023125"/>
    </source>
</evidence>
<dbReference type="Proteomes" id="UP000660611">
    <property type="component" value="Unassembled WGS sequence"/>
</dbReference>
<dbReference type="SMART" id="SM00354">
    <property type="entry name" value="HTH_LACI"/>
    <property type="match status" value="1"/>
</dbReference>
<dbReference type="EMBL" id="BONQ01000017">
    <property type="protein sequence ID" value="GIG42898.1"/>
    <property type="molecule type" value="Genomic_DNA"/>
</dbReference>
<dbReference type="InterPro" id="IPR010982">
    <property type="entry name" value="Lambda_DNA-bd_dom_sf"/>
</dbReference>
<accession>A0A919U9R3</accession>
<dbReference type="SUPFAM" id="SSF47413">
    <property type="entry name" value="lambda repressor-like DNA-binding domains"/>
    <property type="match status" value="1"/>
</dbReference>
<dbReference type="SUPFAM" id="SSF53822">
    <property type="entry name" value="Periplasmic binding protein-like I"/>
    <property type="match status" value="1"/>
</dbReference>
<evidence type="ECO:0000259" key="4">
    <source>
        <dbReference type="PROSITE" id="PS50932"/>
    </source>
</evidence>
<dbReference type="CDD" id="cd06267">
    <property type="entry name" value="PBP1_LacI_sugar_binding-like"/>
    <property type="match status" value="1"/>
</dbReference>
<dbReference type="AlphaFoldDB" id="A0A919U9R3"/>
<name>A0A919U9R3_9ACTN</name>
<dbReference type="GO" id="GO:0003700">
    <property type="term" value="F:DNA-binding transcription factor activity"/>
    <property type="evidence" value="ECO:0007669"/>
    <property type="project" value="TreeGrafter"/>
</dbReference>
<keyword evidence="6" id="KW-1185">Reference proteome</keyword>
<dbReference type="InterPro" id="IPR028082">
    <property type="entry name" value="Peripla_BP_I"/>
</dbReference>
<evidence type="ECO:0000256" key="1">
    <source>
        <dbReference type="ARBA" id="ARBA00023015"/>
    </source>
</evidence>
<dbReference type="InterPro" id="IPR046335">
    <property type="entry name" value="LacI/GalR-like_sensor"/>
</dbReference>
<dbReference type="Gene3D" id="3.40.50.2300">
    <property type="match status" value="2"/>
</dbReference>
<sequence length="329" mass="34733">MQHKRPTLDDVAQVAGFSRATVSRVINGNSRVAEEVREQVRRAVEQLGYRPDPVARALARGHGDVVELIVVDDEPTCFGTNPYYGRVVAGIVEGLRHSEAQMRVHVVGLAEASRLLDRVAHSASVGAILVNVPPALAADFHAVCPRVVSMGRTAEPVPSIVPDNTTGAYEAVRLLHRNGRKRIAAVPGPAHISDAVDRRAGYLAAIHDAGLEPITGEGGEFNRETGAATTRQLLAEHPDLDALFVACDLMASGALQVLAAAGRRVPEDVAVIAFDDSLIAACTTPPLTSVRQPVEEMAAAATRALLAGEVGAGWHGTFPTSLTVRRSSG</sequence>
<dbReference type="Pfam" id="PF13377">
    <property type="entry name" value="Peripla_BP_3"/>
    <property type="match status" value="1"/>
</dbReference>
<proteinExistence type="predicted"/>
<protein>
    <submittedName>
        <fullName evidence="5">LacI family transcriptional regulator</fullName>
    </submittedName>
</protein>
<dbReference type="Pfam" id="PF00356">
    <property type="entry name" value="LacI"/>
    <property type="match status" value="1"/>
</dbReference>
<evidence type="ECO:0000313" key="6">
    <source>
        <dbReference type="Proteomes" id="UP000660611"/>
    </source>
</evidence>
<dbReference type="RefSeq" id="WP_203844763.1">
    <property type="nucleotide sequence ID" value="NZ_BAAAVW010000002.1"/>
</dbReference>
<dbReference type="PROSITE" id="PS50932">
    <property type="entry name" value="HTH_LACI_2"/>
    <property type="match status" value="1"/>
</dbReference>
<dbReference type="GO" id="GO:0000976">
    <property type="term" value="F:transcription cis-regulatory region binding"/>
    <property type="evidence" value="ECO:0007669"/>
    <property type="project" value="TreeGrafter"/>
</dbReference>
<organism evidence="5 6">
    <name type="scientific">Dactylosporangium siamense</name>
    <dbReference type="NCBI Taxonomy" id="685454"/>
    <lineage>
        <taxon>Bacteria</taxon>
        <taxon>Bacillati</taxon>
        <taxon>Actinomycetota</taxon>
        <taxon>Actinomycetes</taxon>
        <taxon>Micromonosporales</taxon>
        <taxon>Micromonosporaceae</taxon>
        <taxon>Dactylosporangium</taxon>
    </lineage>
</organism>
<reference evidence="5" key="1">
    <citation type="submission" date="2021-01" db="EMBL/GenBank/DDBJ databases">
        <title>Whole genome shotgun sequence of Dactylosporangium siamense NBRC 106093.</title>
        <authorList>
            <person name="Komaki H."/>
            <person name="Tamura T."/>
        </authorList>
    </citation>
    <scope>NUCLEOTIDE SEQUENCE</scope>
    <source>
        <strain evidence="5">NBRC 106093</strain>
    </source>
</reference>
<keyword evidence="3" id="KW-0804">Transcription</keyword>
<dbReference type="PANTHER" id="PTHR30146:SF109">
    <property type="entry name" value="HTH-TYPE TRANSCRIPTIONAL REGULATOR GALS"/>
    <property type="match status" value="1"/>
</dbReference>
<keyword evidence="2" id="KW-0238">DNA-binding</keyword>
<dbReference type="Gene3D" id="1.10.260.40">
    <property type="entry name" value="lambda repressor-like DNA-binding domains"/>
    <property type="match status" value="1"/>
</dbReference>
<evidence type="ECO:0000256" key="3">
    <source>
        <dbReference type="ARBA" id="ARBA00023163"/>
    </source>
</evidence>
<feature type="domain" description="HTH lacI-type" evidence="4">
    <location>
        <begin position="6"/>
        <end position="60"/>
    </location>
</feature>
<keyword evidence="1" id="KW-0805">Transcription regulation</keyword>